<dbReference type="AlphaFoldDB" id="A0AAV3R9Q8"/>
<gene>
    <name evidence="2" type="ORF">LIER_26409</name>
</gene>
<accession>A0AAV3R9Q8</accession>
<evidence type="ECO:0000313" key="3">
    <source>
        <dbReference type="Proteomes" id="UP001454036"/>
    </source>
</evidence>
<proteinExistence type="predicted"/>
<evidence type="ECO:0000256" key="1">
    <source>
        <dbReference type="SAM" id="MobiDB-lite"/>
    </source>
</evidence>
<protein>
    <submittedName>
        <fullName evidence="2">Uncharacterized protein</fullName>
    </submittedName>
</protein>
<feature type="region of interest" description="Disordered" evidence="1">
    <location>
        <begin position="16"/>
        <end position="43"/>
    </location>
</feature>
<comment type="caution">
    <text evidence="2">The sequence shown here is derived from an EMBL/GenBank/DDBJ whole genome shotgun (WGS) entry which is preliminary data.</text>
</comment>
<sequence length="212" mass="24182">MKFYLLGHDLWDIVNGNDTTPPREVRSTTTTSDTSTSTPSTPVRPVVVDQRIAADLEINESPTKEDWDFETSFFVEEVDVVDVQGKDLVEEYALSMICEYSGDLNNDEIIDLGGSNHIIRDEVKVYKDLKVTNTPILERREIEVLNVMLAEEVNIDKVVLPYTEELQEKLQIKLQLGPSQDVANQKKSKNLKLSINAKFQELEFQSKSKKYL</sequence>
<dbReference type="EMBL" id="BAABME010008210">
    <property type="protein sequence ID" value="GAA0172614.1"/>
    <property type="molecule type" value="Genomic_DNA"/>
</dbReference>
<keyword evidence="3" id="KW-1185">Reference proteome</keyword>
<dbReference type="Proteomes" id="UP001454036">
    <property type="component" value="Unassembled WGS sequence"/>
</dbReference>
<reference evidence="2 3" key="1">
    <citation type="submission" date="2024-01" db="EMBL/GenBank/DDBJ databases">
        <title>The complete chloroplast genome sequence of Lithospermum erythrorhizon: insights into the phylogenetic relationship among Boraginaceae species and the maternal lineages of purple gromwells.</title>
        <authorList>
            <person name="Okada T."/>
            <person name="Watanabe K."/>
        </authorList>
    </citation>
    <scope>NUCLEOTIDE SEQUENCE [LARGE SCALE GENOMIC DNA]</scope>
</reference>
<name>A0AAV3R9Q8_LITER</name>
<evidence type="ECO:0000313" key="2">
    <source>
        <dbReference type="EMBL" id="GAA0172614.1"/>
    </source>
</evidence>
<organism evidence="2 3">
    <name type="scientific">Lithospermum erythrorhizon</name>
    <name type="common">Purple gromwell</name>
    <name type="synonym">Lithospermum officinale var. erythrorhizon</name>
    <dbReference type="NCBI Taxonomy" id="34254"/>
    <lineage>
        <taxon>Eukaryota</taxon>
        <taxon>Viridiplantae</taxon>
        <taxon>Streptophyta</taxon>
        <taxon>Embryophyta</taxon>
        <taxon>Tracheophyta</taxon>
        <taxon>Spermatophyta</taxon>
        <taxon>Magnoliopsida</taxon>
        <taxon>eudicotyledons</taxon>
        <taxon>Gunneridae</taxon>
        <taxon>Pentapetalae</taxon>
        <taxon>asterids</taxon>
        <taxon>lamiids</taxon>
        <taxon>Boraginales</taxon>
        <taxon>Boraginaceae</taxon>
        <taxon>Boraginoideae</taxon>
        <taxon>Lithospermeae</taxon>
        <taxon>Lithospermum</taxon>
    </lineage>
</organism>
<feature type="compositionally biased region" description="Low complexity" evidence="1">
    <location>
        <begin position="27"/>
        <end position="43"/>
    </location>
</feature>